<organism evidence="2 3">
    <name type="scientific">Demequina lutea</name>
    <dbReference type="NCBI Taxonomy" id="431489"/>
    <lineage>
        <taxon>Bacteria</taxon>
        <taxon>Bacillati</taxon>
        <taxon>Actinomycetota</taxon>
        <taxon>Actinomycetes</taxon>
        <taxon>Micrococcales</taxon>
        <taxon>Demequinaceae</taxon>
        <taxon>Demequina</taxon>
    </lineage>
</organism>
<dbReference type="Pfam" id="PF20060">
    <property type="entry name" value="DUF6459"/>
    <property type="match status" value="1"/>
</dbReference>
<protein>
    <submittedName>
        <fullName evidence="2">Uncharacterized protein</fullName>
    </submittedName>
</protein>
<name>A0A7Y9Z8M4_9MICO</name>
<dbReference type="EMBL" id="JACBZO010000001">
    <property type="protein sequence ID" value="NYI40804.1"/>
    <property type="molecule type" value="Genomic_DNA"/>
</dbReference>
<keyword evidence="3" id="KW-1185">Reference proteome</keyword>
<comment type="caution">
    <text evidence="2">The sequence shown here is derived from an EMBL/GenBank/DDBJ whole genome shotgun (WGS) entry which is preliminary data.</text>
</comment>
<dbReference type="Proteomes" id="UP000547973">
    <property type="component" value="Unassembled WGS sequence"/>
</dbReference>
<evidence type="ECO:0000256" key="1">
    <source>
        <dbReference type="SAM" id="MobiDB-lite"/>
    </source>
</evidence>
<evidence type="ECO:0000313" key="2">
    <source>
        <dbReference type="EMBL" id="NYI40804.1"/>
    </source>
</evidence>
<reference evidence="2 3" key="1">
    <citation type="submission" date="2020-07" db="EMBL/GenBank/DDBJ databases">
        <title>Sequencing the genomes of 1000 actinobacteria strains.</title>
        <authorList>
            <person name="Klenk H.-P."/>
        </authorList>
    </citation>
    <scope>NUCLEOTIDE SEQUENCE [LARGE SCALE GENOMIC DNA]</scope>
    <source>
        <strain evidence="2 3">DSM 19970</strain>
    </source>
</reference>
<gene>
    <name evidence="2" type="ORF">BKA03_000923</name>
</gene>
<evidence type="ECO:0000313" key="3">
    <source>
        <dbReference type="Proteomes" id="UP000547973"/>
    </source>
</evidence>
<proteinExistence type="predicted"/>
<sequence>MTAVAVAAPLYAPAPQAPAPQAPAPQAPAPQDLAPYSRAHAPLTPVAPQRAIPAAYVKRGPLGDPTPLVCTVAKAALDIALGANGIDRLARWITPTLRTTLLRQQSLSRRAKYTARGQVSVARVRLCRVSATAVEAAVVATEGDVAHALAMRLEAVSGRWLVTALDVG</sequence>
<feature type="compositionally biased region" description="Pro residues" evidence="1">
    <location>
        <begin position="15"/>
        <end position="28"/>
    </location>
</feature>
<accession>A0A7Y9Z8M4</accession>
<dbReference type="AlphaFoldDB" id="A0A7Y9Z8M4"/>
<dbReference type="RefSeq" id="WP_179397702.1">
    <property type="nucleotide sequence ID" value="NZ_JACBZO010000001.1"/>
</dbReference>
<feature type="region of interest" description="Disordered" evidence="1">
    <location>
        <begin position="15"/>
        <end position="34"/>
    </location>
</feature>
<dbReference type="InterPro" id="IPR045596">
    <property type="entry name" value="DUF6459"/>
</dbReference>